<dbReference type="Proteomes" id="UP000031861">
    <property type="component" value="Plasmid pBFI_4"/>
</dbReference>
<dbReference type="GO" id="GO:0005576">
    <property type="term" value="C:extracellular region"/>
    <property type="evidence" value="ECO:0007669"/>
    <property type="project" value="UniProtKB-SubCell"/>
</dbReference>
<evidence type="ECO:0000313" key="4">
    <source>
        <dbReference type="EMBL" id="AJI08614.1"/>
    </source>
</evidence>
<feature type="domain" description="Pre-toxin TG" evidence="3">
    <location>
        <begin position="113"/>
        <end position="172"/>
    </location>
</feature>
<dbReference type="Pfam" id="PF06013">
    <property type="entry name" value="WXG100"/>
    <property type="match status" value="1"/>
</dbReference>
<evidence type="ECO:0000256" key="2">
    <source>
        <dbReference type="ARBA" id="ARBA00022525"/>
    </source>
</evidence>
<evidence type="ECO:0000313" key="5">
    <source>
        <dbReference type="Proteomes" id="UP000031861"/>
    </source>
</evidence>
<organism evidence="4 5">
    <name type="scientific">Bacillus cereus 03BB108</name>
    <dbReference type="NCBI Taxonomy" id="451709"/>
    <lineage>
        <taxon>Bacteria</taxon>
        <taxon>Bacillati</taxon>
        <taxon>Bacillota</taxon>
        <taxon>Bacilli</taxon>
        <taxon>Bacillales</taxon>
        <taxon>Bacillaceae</taxon>
        <taxon>Bacillus</taxon>
        <taxon>Bacillus cereus group</taxon>
    </lineage>
</organism>
<comment type="subcellular location">
    <subcellularLocation>
        <location evidence="1">Secreted</location>
    </subcellularLocation>
</comment>
<gene>
    <name evidence="4" type="ORF">AK40_6222</name>
</gene>
<dbReference type="Pfam" id="PF14449">
    <property type="entry name" value="PT-TG"/>
    <property type="match status" value="1"/>
</dbReference>
<dbReference type="EMBL" id="CP009638">
    <property type="protein sequence ID" value="AJI08614.1"/>
    <property type="molecule type" value="Genomic_DNA"/>
</dbReference>
<geneLocation type="plasmid" evidence="4 5">
    <name>pBFI_4</name>
</geneLocation>
<sequence>MVQIKVTPEMLEEVANRASNTRHALESIHNNLCNQIDHLCSQWIGASNQHFIQMFNDAKPKAFTSINSIVQVEEDLKRIAEKFRNTDNQDVTLEEDTAISKPSSEEGFDGGKLARDIAGELTGEYDAKRVMEGVDPETGEKLSRWERGLAGVMLVAGLTPVGKGIKVVKGAKKVADGIDAAAKLEKQRKTLKANQITGKEYETKMFESIKQQKPKSEITEQITVETKSGVRTRIDIGGKDPNGKIDLVELKSSMTAPLTKNQKKAFPEIEESGAIVKSRNKPPFEHLEEIPPTKINVIRKEK</sequence>
<dbReference type="Gene3D" id="1.10.287.850">
    <property type="entry name" value="HP0062-like domain"/>
    <property type="match status" value="1"/>
</dbReference>
<dbReference type="InterPro" id="IPR036689">
    <property type="entry name" value="ESAT-6-like_sf"/>
</dbReference>
<dbReference type="SUPFAM" id="SSF140453">
    <property type="entry name" value="EsxAB dimer-like"/>
    <property type="match status" value="1"/>
</dbReference>
<reference evidence="4 5" key="1">
    <citation type="journal article" date="2015" name="Genome Announc.">
        <title>Complete genome sequences for 35 biothreat assay-relevant bacillus species.</title>
        <authorList>
            <person name="Johnson S.L."/>
            <person name="Daligault H.E."/>
            <person name="Davenport K.W."/>
            <person name="Jaissle J."/>
            <person name="Frey K.G."/>
            <person name="Ladner J.T."/>
            <person name="Broomall S.M."/>
            <person name="Bishop-Lilly K.A."/>
            <person name="Bruce D.C."/>
            <person name="Gibbons H.S."/>
            <person name="Coyne S.R."/>
            <person name="Lo C.C."/>
            <person name="Meincke L."/>
            <person name="Munk A.C."/>
            <person name="Koroleva G.I."/>
            <person name="Rosenzweig C.N."/>
            <person name="Palacios G.F."/>
            <person name="Redden C.L."/>
            <person name="Minogue T.D."/>
            <person name="Chain P.S."/>
        </authorList>
    </citation>
    <scope>NUCLEOTIDE SEQUENCE [LARGE SCALE GENOMIC DNA]</scope>
    <source>
        <strain evidence="4 5">03BB108</strain>
    </source>
</reference>
<evidence type="ECO:0000256" key="1">
    <source>
        <dbReference type="ARBA" id="ARBA00004613"/>
    </source>
</evidence>
<dbReference type="AlphaFoldDB" id="A0AAN0SRN8"/>
<dbReference type="RefSeq" id="WP_001995612.1">
    <property type="nucleotide sequence ID" value="NZ_CP009638.1"/>
</dbReference>
<dbReference type="InterPro" id="IPR027797">
    <property type="entry name" value="PT-TG_dom"/>
</dbReference>
<proteinExistence type="predicted"/>
<evidence type="ECO:0000259" key="3">
    <source>
        <dbReference type="Pfam" id="PF14449"/>
    </source>
</evidence>
<keyword evidence="2" id="KW-0964">Secreted</keyword>
<dbReference type="NCBIfam" id="TIGR03930">
    <property type="entry name" value="WXG100_ESAT6"/>
    <property type="match status" value="1"/>
</dbReference>
<name>A0AAN0SRN8_BACCE</name>
<keyword evidence="4" id="KW-0614">Plasmid</keyword>
<dbReference type="InterPro" id="IPR010310">
    <property type="entry name" value="T7SS_ESAT-6-like"/>
</dbReference>
<accession>A0AAN0SRN8</accession>
<protein>
    <submittedName>
        <fullName evidence="4">Secretion target family protein</fullName>
    </submittedName>
</protein>